<dbReference type="AlphaFoldDB" id="A0A2H1VQM7"/>
<organism evidence="1">
    <name type="scientific">Spodoptera frugiperda</name>
    <name type="common">Fall armyworm</name>
    <dbReference type="NCBI Taxonomy" id="7108"/>
    <lineage>
        <taxon>Eukaryota</taxon>
        <taxon>Metazoa</taxon>
        <taxon>Ecdysozoa</taxon>
        <taxon>Arthropoda</taxon>
        <taxon>Hexapoda</taxon>
        <taxon>Insecta</taxon>
        <taxon>Pterygota</taxon>
        <taxon>Neoptera</taxon>
        <taxon>Endopterygota</taxon>
        <taxon>Lepidoptera</taxon>
        <taxon>Glossata</taxon>
        <taxon>Ditrysia</taxon>
        <taxon>Noctuoidea</taxon>
        <taxon>Noctuidae</taxon>
        <taxon>Amphipyrinae</taxon>
        <taxon>Spodoptera</taxon>
    </lineage>
</organism>
<protein>
    <submittedName>
        <fullName evidence="1">SFRICE_005477</fullName>
    </submittedName>
</protein>
<name>A0A2H1VQM7_SPOFR</name>
<evidence type="ECO:0000313" key="1">
    <source>
        <dbReference type="EMBL" id="SOQ43153.1"/>
    </source>
</evidence>
<dbReference type="EMBL" id="ODYU01003861">
    <property type="protein sequence ID" value="SOQ43153.1"/>
    <property type="molecule type" value="Genomic_DNA"/>
</dbReference>
<proteinExistence type="predicted"/>
<sequence length="132" mass="14780">MSVNGLIPNSLDNHLRKLELGGWIKSLMQKAVLLDTALYHLFSLCNSTRHTTPRLSRWSSDYKCDCRVKVKVQGVGQIIARSLELCPVYLYGNWLTPYYMGLITQIMKSGCILCSGITCRNVHLSTSSGKKA</sequence>
<gene>
    <name evidence="1" type="ORF">SFRICE_005477</name>
</gene>
<accession>A0A2H1VQM7</accession>
<reference evidence="1" key="1">
    <citation type="submission" date="2016-07" db="EMBL/GenBank/DDBJ databases">
        <authorList>
            <person name="Bretaudeau A."/>
        </authorList>
    </citation>
    <scope>NUCLEOTIDE SEQUENCE</scope>
    <source>
        <strain evidence="1">Rice</strain>
        <tissue evidence="1">Whole body</tissue>
    </source>
</reference>